<dbReference type="EMBL" id="BMWW01000007">
    <property type="protein sequence ID" value="GGZ01165.1"/>
    <property type="molecule type" value="Genomic_DNA"/>
</dbReference>
<dbReference type="Proteomes" id="UP000294359">
    <property type="component" value="Chromosome"/>
</dbReference>
<dbReference type="Pfam" id="PF13503">
    <property type="entry name" value="DUF4123"/>
    <property type="match status" value="1"/>
</dbReference>
<evidence type="ECO:0000313" key="2">
    <source>
        <dbReference type="EMBL" id="GGZ01165.1"/>
    </source>
</evidence>
<evidence type="ECO:0000313" key="3">
    <source>
        <dbReference type="EMBL" id="QBQ35366.1"/>
    </source>
</evidence>
<accession>A0A4P7B9Y0</accession>
<reference evidence="2" key="3">
    <citation type="submission" date="2022-12" db="EMBL/GenBank/DDBJ databases">
        <authorList>
            <person name="Sun Q."/>
            <person name="Kim S."/>
        </authorList>
    </citation>
    <scope>NUCLEOTIDE SEQUENCE</scope>
    <source>
        <strain evidence="2">KCTC 12344</strain>
    </source>
</reference>
<evidence type="ECO:0000313" key="4">
    <source>
        <dbReference type="Proteomes" id="UP000294359"/>
    </source>
</evidence>
<dbReference type="InterPro" id="IPR025391">
    <property type="entry name" value="DUF4123"/>
</dbReference>
<gene>
    <name evidence="3" type="ORF">E1742_03700</name>
    <name evidence="2" type="ORF">GCM10007388_38540</name>
</gene>
<protein>
    <submittedName>
        <fullName evidence="3">DUF4123 domain-containing protein</fullName>
    </submittedName>
</protein>
<organism evidence="2 5">
    <name type="scientific">Pseudoduganella plicata</name>
    <dbReference type="NCBI Taxonomy" id="321984"/>
    <lineage>
        <taxon>Bacteria</taxon>
        <taxon>Pseudomonadati</taxon>
        <taxon>Pseudomonadota</taxon>
        <taxon>Betaproteobacteria</taxon>
        <taxon>Burkholderiales</taxon>
        <taxon>Oxalobacteraceae</taxon>
        <taxon>Telluria group</taxon>
        <taxon>Pseudoduganella</taxon>
    </lineage>
</organism>
<reference evidence="2" key="1">
    <citation type="journal article" date="2014" name="Int. J. Syst. Evol. Microbiol.">
        <title>Complete genome sequence of Corynebacterium casei LMG S-19264T (=DSM 44701T), isolated from a smear-ripened cheese.</title>
        <authorList>
            <consortium name="US DOE Joint Genome Institute (JGI-PGF)"/>
            <person name="Walter F."/>
            <person name="Albersmeier A."/>
            <person name="Kalinowski J."/>
            <person name="Ruckert C."/>
        </authorList>
    </citation>
    <scope>NUCLEOTIDE SEQUENCE</scope>
    <source>
        <strain evidence="2">KCTC 12344</strain>
    </source>
</reference>
<reference evidence="3 4" key="2">
    <citation type="submission" date="2019-03" db="EMBL/GenBank/DDBJ databases">
        <title>Draft Genome Sequences of Six Type Strains of the Genus Massilia.</title>
        <authorList>
            <person name="Miess H."/>
            <person name="Frediansyhah A."/>
            <person name="Gross H."/>
        </authorList>
    </citation>
    <scope>NUCLEOTIDE SEQUENCE [LARGE SCALE GENOMIC DNA]</scope>
    <source>
        <strain evidence="3 4">DSM 17505</strain>
    </source>
</reference>
<feature type="domain" description="DUF4123" evidence="1">
    <location>
        <begin position="38"/>
        <end position="154"/>
    </location>
</feature>
<evidence type="ECO:0000313" key="5">
    <source>
        <dbReference type="Proteomes" id="UP000619512"/>
    </source>
</evidence>
<sequence>MTDILDTSADGSVDAAVAAAIATLWPAGDSLEGTQVHMLVDGAADPQLAARIRLGKLDHDCLFAGPLTARLQAAAPWLVHLSAASAQTRELIGRAACHQGILVTAPAHVSTRQLRLHFKKLLWVRDESGRELYFRFYDPRVLAIYLPTCTPEEKRIVFGPAQALHCMDADGLRSFHPR</sequence>
<dbReference type="Proteomes" id="UP000619512">
    <property type="component" value="Unassembled WGS sequence"/>
</dbReference>
<proteinExistence type="predicted"/>
<dbReference type="OrthoDB" id="1491023at2"/>
<dbReference type="RefSeq" id="WP_134383605.1">
    <property type="nucleotide sequence ID" value="NZ_BMWW01000007.1"/>
</dbReference>
<evidence type="ECO:0000259" key="1">
    <source>
        <dbReference type="Pfam" id="PF13503"/>
    </source>
</evidence>
<name>A0A4P7B9Y0_9BURK</name>
<dbReference type="AlphaFoldDB" id="A0A4P7B9Y0"/>
<dbReference type="EMBL" id="CP038026">
    <property type="protein sequence ID" value="QBQ35366.1"/>
    <property type="molecule type" value="Genomic_DNA"/>
</dbReference>
<keyword evidence="4" id="KW-1185">Reference proteome</keyword>